<dbReference type="InterPro" id="IPR035472">
    <property type="entry name" value="RpiR-like_SIS"/>
</dbReference>
<proteinExistence type="predicted"/>
<feature type="domain" description="SIS" evidence="5">
    <location>
        <begin position="127"/>
        <end position="259"/>
    </location>
</feature>
<dbReference type="RefSeq" id="WP_093044989.1">
    <property type="nucleotide sequence ID" value="NZ_FNQR01000008.1"/>
</dbReference>
<evidence type="ECO:0000256" key="3">
    <source>
        <dbReference type="ARBA" id="ARBA00023163"/>
    </source>
</evidence>
<dbReference type="InterPro" id="IPR046348">
    <property type="entry name" value="SIS_dom_sf"/>
</dbReference>
<dbReference type="OrthoDB" id="3684496at2"/>
<keyword evidence="2 6" id="KW-0238">DNA-binding</keyword>
<dbReference type="Gene3D" id="3.40.50.10490">
    <property type="entry name" value="Glucose-6-phosphate isomerase like protein, domain 1"/>
    <property type="match status" value="1"/>
</dbReference>
<dbReference type="PANTHER" id="PTHR30514:SF1">
    <property type="entry name" value="HTH-TYPE TRANSCRIPTIONAL REGULATOR HEXR-RELATED"/>
    <property type="match status" value="1"/>
</dbReference>
<dbReference type="Gene3D" id="1.10.10.10">
    <property type="entry name" value="Winged helix-like DNA-binding domain superfamily/Winged helix DNA-binding domain"/>
    <property type="match status" value="1"/>
</dbReference>
<evidence type="ECO:0000256" key="1">
    <source>
        <dbReference type="ARBA" id="ARBA00023015"/>
    </source>
</evidence>
<dbReference type="InterPro" id="IPR047640">
    <property type="entry name" value="RpiR-like"/>
</dbReference>
<organism evidence="6 7">
    <name type="scientific">Thalassobacillus cyri</name>
    <dbReference type="NCBI Taxonomy" id="571932"/>
    <lineage>
        <taxon>Bacteria</taxon>
        <taxon>Bacillati</taxon>
        <taxon>Bacillota</taxon>
        <taxon>Bacilli</taxon>
        <taxon>Bacillales</taxon>
        <taxon>Bacillaceae</taxon>
        <taxon>Thalassobacillus</taxon>
    </lineage>
</organism>
<dbReference type="InterPro" id="IPR000281">
    <property type="entry name" value="HTH_RpiR"/>
</dbReference>
<evidence type="ECO:0000313" key="7">
    <source>
        <dbReference type="Proteomes" id="UP000198584"/>
    </source>
</evidence>
<dbReference type="InterPro" id="IPR009057">
    <property type="entry name" value="Homeodomain-like_sf"/>
</dbReference>
<protein>
    <submittedName>
        <fullName evidence="6">DNA-binding transcriptional regulator, MurR/RpiR family, contains HTH and SIS domains</fullName>
    </submittedName>
</protein>
<dbReference type="GO" id="GO:0003677">
    <property type="term" value="F:DNA binding"/>
    <property type="evidence" value="ECO:0007669"/>
    <property type="project" value="UniProtKB-KW"/>
</dbReference>
<dbReference type="CDD" id="cd05013">
    <property type="entry name" value="SIS_RpiR"/>
    <property type="match status" value="1"/>
</dbReference>
<dbReference type="PROSITE" id="PS51464">
    <property type="entry name" value="SIS"/>
    <property type="match status" value="1"/>
</dbReference>
<keyword evidence="3" id="KW-0804">Transcription</keyword>
<evidence type="ECO:0000259" key="4">
    <source>
        <dbReference type="PROSITE" id="PS51071"/>
    </source>
</evidence>
<reference evidence="6 7" key="1">
    <citation type="submission" date="2016-10" db="EMBL/GenBank/DDBJ databases">
        <authorList>
            <person name="de Groot N.N."/>
        </authorList>
    </citation>
    <scope>NUCLEOTIDE SEQUENCE [LARGE SCALE GENOMIC DNA]</scope>
    <source>
        <strain evidence="6 7">CCM7597</strain>
    </source>
</reference>
<evidence type="ECO:0000259" key="5">
    <source>
        <dbReference type="PROSITE" id="PS51464"/>
    </source>
</evidence>
<dbReference type="PROSITE" id="PS51071">
    <property type="entry name" value="HTH_RPIR"/>
    <property type="match status" value="1"/>
</dbReference>
<evidence type="ECO:0000256" key="2">
    <source>
        <dbReference type="ARBA" id="ARBA00023125"/>
    </source>
</evidence>
<dbReference type="Pfam" id="PF01380">
    <property type="entry name" value="SIS"/>
    <property type="match status" value="1"/>
</dbReference>
<dbReference type="STRING" id="571932.SAMN05421743_1082"/>
<dbReference type="AlphaFoldDB" id="A0A1H4DTP9"/>
<dbReference type="EMBL" id="FNQR01000008">
    <property type="protein sequence ID" value="SEA76134.1"/>
    <property type="molecule type" value="Genomic_DNA"/>
</dbReference>
<dbReference type="GO" id="GO:0097367">
    <property type="term" value="F:carbohydrate derivative binding"/>
    <property type="evidence" value="ECO:0007669"/>
    <property type="project" value="InterPro"/>
</dbReference>
<dbReference type="PANTHER" id="PTHR30514">
    <property type="entry name" value="GLUCOKINASE"/>
    <property type="match status" value="1"/>
</dbReference>
<keyword evidence="1" id="KW-0805">Transcription regulation</keyword>
<keyword evidence="7" id="KW-1185">Reference proteome</keyword>
<dbReference type="InterPro" id="IPR036388">
    <property type="entry name" value="WH-like_DNA-bd_sf"/>
</dbReference>
<dbReference type="Pfam" id="PF01418">
    <property type="entry name" value="HTH_6"/>
    <property type="match status" value="1"/>
</dbReference>
<dbReference type="GO" id="GO:1901135">
    <property type="term" value="P:carbohydrate derivative metabolic process"/>
    <property type="evidence" value="ECO:0007669"/>
    <property type="project" value="InterPro"/>
</dbReference>
<gene>
    <name evidence="6" type="ORF">SAMN05421743_1082</name>
</gene>
<evidence type="ECO:0000313" key="6">
    <source>
        <dbReference type="EMBL" id="SEA76134.1"/>
    </source>
</evidence>
<dbReference type="Proteomes" id="UP000198584">
    <property type="component" value="Unassembled WGS sequence"/>
</dbReference>
<sequence length="285" mass="31988">MIEAPAKHVLNRIRSSYTQFSEKEKLIADYILEDPENIIHATINQVSDDLMIADATVFRFCKRLGFKGYQAMKIALASEIVNPITDIHETINEDDSELEITEKVFQSNLNAIENTRAIQSREGISKALELLLDAKNVYFFGNGGSGIVALDAQHKFMRAGLPVNAYTDTHLQLMAASQMKEEDIAFFISHTGSNKDILDVVEVAKENHVKTIAITNFAKSPLTKAADVCLYTVSQETEYRSEALSSRIAELCIIDALYVTYSMKKQDQSQEALQKMRDAISRKRV</sequence>
<feature type="domain" description="HTH rpiR-type" evidence="4">
    <location>
        <begin position="7"/>
        <end position="83"/>
    </location>
</feature>
<dbReference type="GO" id="GO:0003700">
    <property type="term" value="F:DNA-binding transcription factor activity"/>
    <property type="evidence" value="ECO:0007669"/>
    <property type="project" value="InterPro"/>
</dbReference>
<dbReference type="SUPFAM" id="SSF53697">
    <property type="entry name" value="SIS domain"/>
    <property type="match status" value="1"/>
</dbReference>
<accession>A0A1H4DTP9</accession>
<name>A0A1H4DTP9_9BACI</name>
<dbReference type="InterPro" id="IPR001347">
    <property type="entry name" value="SIS_dom"/>
</dbReference>
<dbReference type="SUPFAM" id="SSF46689">
    <property type="entry name" value="Homeodomain-like"/>
    <property type="match status" value="1"/>
</dbReference>